<keyword evidence="7 9" id="KW-0503">Monooxygenase</keyword>
<dbReference type="Pfam" id="PF00067">
    <property type="entry name" value="p450"/>
    <property type="match status" value="1"/>
</dbReference>
<sequence length="515" mass="58304">MVPMSFELLQIPFYGLVAGAVVIVWSLAKTVQTFQRWKYAREHGCQSPTHSVSHGLFGLGMATELAKSGPEHRFLELIRGWHRSYGPTFKARVANRNLIFTVEPKNVQTALALKFKDFGIGSARIDAVRPLMGKGIFGVDGSEWAHARALLRPNFSRTRINDTELYESHVAELIDRIPRDGSTVDLLPLFLNGTLDTATEFLFGESAHSQRGEDNSSGVEFAKAFDLAQYVAAIRFRLGFLGIFYRRKEYIKAIKDTREYVERFVQKTIDYRVAVNSGQDVDQDIKRLTESQYVFSYELSKQTLDKTNITDQLFSIMFAGRDTTANLLGTVFFLLAREPGVWTKLRKEVLALDGRKPSFEDLKSMTYLGWVLNETLRLYPIVPFNIREANRDTYLPVGGGPDGKSPVHVPKGHEVIFSVYTLHRDTEVFGPDADEFRPERWEKIRPGWAYLPFNGGPRICIGQQFALTEAGYTITRIMQQFETIETRDPHPWTEDLGLTLATANGTKVALTPVQD</sequence>
<evidence type="ECO:0000256" key="1">
    <source>
        <dbReference type="ARBA" id="ARBA00001971"/>
    </source>
</evidence>
<keyword evidence="4 8" id="KW-0479">Metal-binding</keyword>
<evidence type="ECO:0000256" key="2">
    <source>
        <dbReference type="ARBA" id="ARBA00010617"/>
    </source>
</evidence>
<dbReference type="GO" id="GO:0016705">
    <property type="term" value="F:oxidoreductase activity, acting on paired donors, with incorporation or reduction of molecular oxygen"/>
    <property type="evidence" value="ECO:0007669"/>
    <property type="project" value="InterPro"/>
</dbReference>
<dbReference type="Gene3D" id="1.10.630.10">
    <property type="entry name" value="Cytochrome P450"/>
    <property type="match status" value="1"/>
</dbReference>
<evidence type="ECO:0000256" key="8">
    <source>
        <dbReference type="PIRSR" id="PIRSR602401-1"/>
    </source>
</evidence>
<evidence type="ECO:0000256" key="5">
    <source>
        <dbReference type="ARBA" id="ARBA00023002"/>
    </source>
</evidence>
<dbReference type="PANTHER" id="PTHR24287:SF1">
    <property type="entry name" value="P450, PUTATIVE (EUROFUNG)-RELATED"/>
    <property type="match status" value="1"/>
</dbReference>
<keyword evidence="5 9" id="KW-0560">Oxidoreductase</keyword>
<reference evidence="10 11" key="1">
    <citation type="journal article" date="2014" name="Nat. Commun.">
        <title>Multiple recent horizontal transfers of a large genomic region in cheese making fungi.</title>
        <authorList>
            <person name="Cheeseman K."/>
            <person name="Ropars J."/>
            <person name="Renault P."/>
            <person name="Dupont J."/>
            <person name="Gouzy J."/>
            <person name="Branca A."/>
            <person name="Abraham A.L."/>
            <person name="Ceppi M."/>
            <person name="Conseiller E."/>
            <person name="Debuchy R."/>
            <person name="Malagnac F."/>
            <person name="Goarin A."/>
            <person name="Silar P."/>
            <person name="Lacoste S."/>
            <person name="Sallet E."/>
            <person name="Bensimon A."/>
            <person name="Giraud T."/>
            <person name="Brygoo Y."/>
        </authorList>
    </citation>
    <scope>NUCLEOTIDE SEQUENCE [LARGE SCALE GENOMIC DNA]</scope>
    <source>
        <strain evidence="11">FM 013</strain>
    </source>
</reference>
<evidence type="ECO:0000313" key="10">
    <source>
        <dbReference type="EMBL" id="CRL21635.1"/>
    </source>
</evidence>
<evidence type="ECO:0000256" key="7">
    <source>
        <dbReference type="ARBA" id="ARBA00023033"/>
    </source>
</evidence>
<comment type="similarity">
    <text evidence="2 9">Belongs to the cytochrome P450 family.</text>
</comment>
<proteinExistence type="inferred from homology"/>
<dbReference type="InterPro" id="IPR001128">
    <property type="entry name" value="Cyt_P450"/>
</dbReference>
<comment type="cofactor">
    <cofactor evidence="1 8">
        <name>heme</name>
        <dbReference type="ChEBI" id="CHEBI:30413"/>
    </cofactor>
</comment>
<protein>
    <submittedName>
        <fullName evidence="10">Cytochrome P450</fullName>
    </submittedName>
</protein>
<dbReference type="GO" id="GO:0020037">
    <property type="term" value="F:heme binding"/>
    <property type="evidence" value="ECO:0007669"/>
    <property type="project" value="InterPro"/>
</dbReference>
<name>A0A0G4P5P3_PENC3</name>
<dbReference type="PRINTS" id="PR00463">
    <property type="entry name" value="EP450I"/>
</dbReference>
<dbReference type="STRING" id="1429867.A0A0G4P5P3"/>
<dbReference type="SUPFAM" id="SSF48264">
    <property type="entry name" value="Cytochrome P450"/>
    <property type="match status" value="1"/>
</dbReference>
<dbReference type="GO" id="GO:0043386">
    <property type="term" value="P:mycotoxin biosynthetic process"/>
    <property type="evidence" value="ECO:0007669"/>
    <property type="project" value="UniProtKB-ARBA"/>
</dbReference>
<dbReference type="InterPro" id="IPR017972">
    <property type="entry name" value="Cyt_P450_CS"/>
</dbReference>
<dbReference type="InterPro" id="IPR036396">
    <property type="entry name" value="Cyt_P450_sf"/>
</dbReference>
<evidence type="ECO:0000313" key="11">
    <source>
        <dbReference type="Proteomes" id="UP000053732"/>
    </source>
</evidence>
<keyword evidence="6 8" id="KW-0408">Iron</keyword>
<dbReference type="InterPro" id="IPR002401">
    <property type="entry name" value="Cyt_P450_E_grp-I"/>
</dbReference>
<evidence type="ECO:0000256" key="4">
    <source>
        <dbReference type="ARBA" id="ARBA00022723"/>
    </source>
</evidence>
<gene>
    <name evidence="10" type="ORF">PCAMFM013_S006g000175</name>
</gene>
<accession>A0A0G4P5P3</accession>
<dbReference type="PROSITE" id="PS00086">
    <property type="entry name" value="CYTOCHROME_P450"/>
    <property type="match status" value="1"/>
</dbReference>
<dbReference type="CDD" id="cd11063">
    <property type="entry name" value="CYP52"/>
    <property type="match status" value="1"/>
</dbReference>
<dbReference type="EMBL" id="HG793139">
    <property type="protein sequence ID" value="CRL21635.1"/>
    <property type="molecule type" value="Genomic_DNA"/>
</dbReference>
<dbReference type="Proteomes" id="UP000053732">
    <property type="component" value="Unassembled WGS sequence"/>
</dbReference>
<keyword evidence="3 8" id="KW-0349">Heme</keyword>
<evidence type="ECO:0000256" key="6">
    <source>
        <dbReference type="ARBA" id="ARBA00023004"/>
    </source>
</evidence>
<dbReference type="AlphaFoldDB" id="A0A0G4P5P3"/>
<dbReference type="GO" id="GO:0005506">
    <property type="term" value="F:iron ion binding"/>
    <property type="evidence" value="ECO:0007669"/>
    <property type="project" value="InterPro"/>
</dbReference>
<feature type="binding site" description="axial binding residue" evidence="8">
    <location>
        <position position="460"/>
    </location>
    <ligand>
        <name>heme</name>
        <dbReference type="ChEBI" id="CHEBI:30413"/>
    </ligand>
    <ligandPart>
        <name>Fe</name>
        <dbReference type="ChEBI" id="CHEBI:18248"/>
    </ligandPart>
</feature>
<dbReference type="PRINTS" id="PR00385">
    <property type="entry name" value="P450"/>
</dbReference>
<evidence type="ECO:0000256" key="3">
    <source>
        <dbReference type="ARBA" id="ARBA00022617"/>
    </source>
</evidence>
<evidence type="ECO:0000256" key="9">
    <source>
        <dbReference type="RuleBase" id="RU000461"/>
    </source>
</evidence>
<organism evidence="10 11">
    <name type="scientific">Penicillium camemberti (strain FM 013)</name>
    <dbReference type="NCBI Taxonomy" id="1429867"/>
    <lineage>
        <taxon>Eukaryota</taxon>
        <taxon>Fungi</taxon>
        <taxon>Dikarya</taxon>
        <taxon>Ascomycota</taxon>
        <taxon>Pezizomycotina</taxon>
        <taxon>Eurotiomycetes</taxon>
        <taxon>Eurotiomycetidae</taxon>
        <taxon>Eurotiales</taxon>
        <taxon>Aspergillaceae</taxon>
        <taxon>Penicillium</taxon>
    </lineage>
</organism>
<dbReference type="PANTHER" id="PTHR24287">
    <property type="entry name" value="P450, PUTATIVE (EUROFUNG)-RELATED"/>
    <property type="match status" value="1"/>
</dbReference>
<keyword evidence="11" id="KW-1185">Reference proteome</keyword>
<dbReference type="InterPro" id="IPR047146">
    <property type="entry name" value="Cyt_P450_E_CYP52_fungi"/>
</dbReference>
<dbReference type="GO" id="GO:0004497">
    <property type="term" value="F:monooxygenase activity"/>
    <property type="evidence" value="ECO:0007669"/>
    <property type="project" value="UniProtKB-KW"/>
</dbReference>